<accession>A0A8J7Q4X5</accession>
<proteinExistence type="predicted"/>
<comment type="caution">
    <text evidence="2">The sequence shown here is derived from an EMBL/GenBank/DDBJ whole genome shotgun (WGS) entry which is preliminary data.</text>
</comment>
<keyword evidence="3" id="KW-1185">Reference proteome</keyword>
<dbReference type="EMBL" id="JAFREP010000004">
    <property type="protein sequence ID" value="MBO1317926.1"/>
    <property type="molecule type" value="Genomic_DNA"/>
</dbReference>
<protein>
    <submittedName>
        <fullName evidence="2">Uncharacterized protein</fullName>
    </submittedName>
</protein>
<sequence length="72" mass="7538">MIESVGGGVNLSAQYAQLKSQSQPQSAPLESSGGGLPPTASAFDIALQIQDIQVTNLERTLDAQRSIIDLLV</sequence>
<feature type="region of interest" description="Disordered" evidence="1">
    <location>
        <begin position="17"/>
        <end position="37"/>
    </location>
</feature>
<name>A0A8J7Q4X5_9BACT</name>
<dbReference type="RefSeq" id="WP_207857440.1">
    <property type="nucleotide sequence ID" value="NZ_JAFREP010000004.1"/>
</dbReference>
<organism evidence="2 3">
    <name type="scientific">Acanthopleuribacter pedis</name>
    <dbReference type="NCBI Taxonomy" id="442870"/>
    <lineage>
        <taxon>Bacteria</taxon>
        <taxon>Pseudomonadati</taxon>
        <taxon>Acidobacteriota</taxon>
        <taxon>Holophagae</taxon>
        <taxon>Acanthopleuribacterales</taxon>
        <taxon>Acanthopleuribacteraceae</taxon>
        <taxon>Acanthopleuribacter</taxon>
    </lineage>
</organism>
<feature type="compositionally biased region" description="Polar residues" evidence="1">
    <location>
        <begin position="17"/>
        <end position="29"/>
    </location>
</feature>
<reference evidence="2" key="1">
    <citation type="submission" date="2021-03" db="EMBL/GenBank/DDBJ databases">
        <authorList>
            <person name="Wang G."/>
        </authorList>
    </citation>
    <scope>NUCLEOTIDE SEQUENCE</scope>
    <source>
        <strain evidence="2">KCTC 12899</strain>
    </source>
</reference>
<dbReference type="Proteomes" id="UP000664417">
    <property type="component" value="Unassembled WGS sequence"/>
</dbReference>
<dbReference type="AlphaFoldDB" id="A0A8J7Q4X5"/>
<gene>
    <name evidence="2" type="ORF">J3U88_05590</name>
</gene>
<evidence type="ECO:0000313" key="2">
    <source>
        <dbReference type="EMBL" id="MBO1317926.1"/>
    </source>
</evidence>
<evidence type="ECO:0000256" key="1">
    <source>
        <dbReference type="SAM" id="MobiDB-lite"/>
    </source>
</evidence>
<evidence type="ECO:0000313" key="3">
    <source>
        <dbReference type="Proteomes" id="UP000664417"/>
    </source>
</evidence>